<sequence length="334" mass="37420">MKSLLLIALLALGQLIPLTTATAQQQEPLIIAHRGASAYAPEHSSVAVALAHAMDADYIEQDIVLTRDKVPVVLHDIQLDAVTNVAEVFPERTRPDGRYYVLDFSFAELQQLTLQARIDPNSGQVRYPRRFPAGYGQFRIMSLAEQLELIQGLNISRNELVGVYIEIKAARWHREQNYDITAAVMRVLHDYGYTGVVPPTPVYLQSFDPEVVRRLKREFHTRLPLVQLIGENRWNESPADYNVMRTAAGLEAVSSYADGVGVWGPQVLLGVNDEGQPQFSTLVTDAHKAGLFVHAYTLRADDLPAGVKNYAQLYEWLRQAGIDGVFTDFPDRHD</sequence>
<dbReference type="EC" id="3.1.4.46" evidence="2"/>
<dbReference type="Pfam" id="PF03009">
    <property type="entry name" value="GDPD"/>
    <property type="match status" value="1"/>
</dbReference>
<dbReference type="STRING" id="435908.IDSA_10230"/>
<comment type="catalytic activity">
    <reaction evidence="6">
        <text>a sn-glycero-3-phosphodiester + H2O = an alcohol + sn-glycerol 3-phosphate + H(+)</text>
        <dbReference type="Rhea" id="RHEA:12969"/>
        <dbReference type="ChEBI" id="CHEBI:15377"/>
        <dbReference type="ChEBI" id="CHEBI:15378"/>
        <dbReference type="ChEBI" id="CHEBI:30879"/>
        <dbReference type="ChEBI" id="CHEBI:57597"/>
        <dbReference type="ChEBI" id="CHEBI:83408"/>
        <dbReference type="EC" id="3.1.4.46"/>
    </reaction>
</comment>
<feature type="domain" description="GP-PDE" evidence="8">
    <location>
        <begin position="28"/>
        <end position="334"/>
    </location>
</feature>
<dbReference type="Proteomes" id="UP000054363">
    <property type="component" value="Unassembled WGS sequence"/>
</dbReference>
<organism evidence="9 10">
    <name type="scientific">Pseudidiomarina salinarum</name>
    <dbReference type="NCBI Taxonomy" id="435908"/>
    <lineage>
        <taxon>Bacteria</taxon>
        <taxon>Pseudomonadati</taxon>
        <taxon>Pseudomonadota</taxon>
        <taxon>Gammaproteobacteria</taxon>
        <taxon>Alteromonadales</taxon>
        <taxon>Idiomarinaceae</taxon>
        <taxon>Pseudidiomarina</taxon>
    </lineage>
</organism>
<dbReference type="GO" id="GO:0006071">
    <property type="term" value="P:glycerol metabolic process"/>
    <property type="evidence" value="ECO:0007669"/>
    <property type="project" value="UniProtKB-KW"/>
</dbReference>
<keyword evidence="3 7" id="KW-0732">Signal</keyword>
<evidence type="ECO:0000256" key="7">
    <source>
        <dbReference type="SAM" id="SignalP"/>
    </source>
</evidence>
<dbReference type="GO" id="GO:0042597">
    <property type="term" value="C:periplasmic space"/>
    <property type="evidence" value="ECO:0007669"/>
    <property type="project" value="TreeGrafter"/>
</dbReference>
<proteinExistence type="inferred from homology"/>
<dbReference type="InterPro" id="IPR030395">
    <property type="entry name" value="GP_PDE_dom"/>
</dbReference>
<dbReference type="NCBIfam" id="NF008354">
    <property type="entry name" value="PRK11143.1"/>
    <property type="match status" value="1"/>
</dbReference>
<dbReference type="EMBL" id="JPER01000005">
    <property type="protein sequence ID" value="KFZ30429.1"/>
    <property type="molecule type" value="Genomic_DNA"/>
</dbReference>
<dbReference type="GO" id="GO:0008889">
    <property type="term" value="F:glycerophosphodiester phosphodiesterase activity"/>
    <property type="evidence" value="ECO:0007669"/>
    <property type="project" value="UniProtKB-EC"/>
</dbReference>
<accession>A0A094IX85</accession>
<evidence type="ECO:0000256" key="6">
    <source>
        <dbReference type="ARBA" id="ARBA00047512"/>
    </source>
</evidence>
<protein>
    <recommendedName>
        <fullName evidence="2">glycerophosphodiester phosphodiesterase</fullName>
        <ecNumber evidence="2">3.1.4.46</ecNumber>
    </recommendedName>
</protein>
<dbReference type="PANTHER" id="PTHR43620:SF7">
    <property type="entry name" value="GLYCEROPHOSPHODIESTER PHOSPHODIESTERASE GDPD5-RELATED"/>
    <property type="match status" value="1"/>
</dbReference>
<feature type="chain" id="PRO_5001899888" description="glycerophosphodiester phosphodiesterase" evidence="7">
    <location>
        <begin position="24"/>
        <end position="334"/>
    </location>
</feature>
<name>A0A094IX85_9GAMM</name>
<dbReference type="PANTHER" id="PTHR43620">
    <property type="entry name" value="GLYCEROPHOSPHORYL DIESTER PHOSPHODIESTERASE"/>
    <property type="match status" value="1"/>
</dbReference>
<evidence type="ECO:0000256" key="1">
    <source>
        <dbReference type="ARBA" id="ARBA00007277"/>
    </source>
</evidence>
<dbReference type="Gene3D" id="3.20.20.190">
    <property type="entry name" value="Phosphatidylinositol (PI) phosphodiesterase"/>
    <property type="match status" value="1"/>
</dbReference>
<keyword evidence="4" id="KW-0319">Glycerol metabolism</keyword>
<evidence type="ECO:0000256" key="3">
    <source>
        <dbReference type="ARBA" id="ARBA00022729"/>
    </source>
</evidence>
<evidence type="ECO:0000256" key="2">
    <source>
        <dbReference type="ARBA" id="ARBA00012247"/>
    </source>
</evidence>
<dbReference type="AlphaFoldDB" id="A0A094IX85"/>
<keyword evidence="5" id="KW-0378">Hydrolase</keyword>
<evidence type="ECO:0000259" key="8">
    <source>
        <dbReference type="PROSITE" id="PS51704"/>
    </source>
</evidence>
<evidence type="ECO:0000256" key="5">
    <source>
        <dbReference type="ARBA" id="ARBA00022801"/>
    </source>
</evidence>
<reference evidence="9 10" key="1">
    <citation type="submission" date="2014-06" db="EMBL/GenBank/DDBJ databases">
        <title>The draft genome sequence of Idiomarina salinarum ISL-52.</title>
        <authorList>
            <person name="Du J."/>
            <person name="Shao Z."/>
        </authorList>
    </citation>
    <scope>NUCLEOTIDE SEQUENCE [LARGE SCALE GENOMIC DNA]</scope>
    <source>
        <strain evidence="9 10">ISL-52</strain>
    </source>
</reference>
<evidence type="ECO:0000313" key="9">
    <source>
        <dbReference type="EMBL" id="KFZ30429.1"/>
    </source>
</evidence>
<dbReference type="PROSITE" id="PS51704">
    <property type="entry name" value="GP_PDE"/>
    <property type="match status" value="1"/>
</dbReference>
<feature type="signal peptide" evidence="7">
    <location>
        <begin position="1"/>
        <end position="23"/>
    </location>
</feature>
<gene>
    <name evidence="9" type="ORF">IDSA_10230</name>
</gene>
<comment type="similarity">
    <text evidence="1">Belongs to the glycerophosphoryl diester phosphodiesterase family.</text>
</comment>
<dbReference type="eggNOG" id="COG0584">
    <property type="taxonomic scope" value="Bacteria"/>
</dbReference>
<dbReference type="InterPro" id="IPR017946">
    <property type="entry name" value="PLC-like_Pdiesterase_TIM-brl"/>
</dbReference>
<evidence type="ECO:0000256" key="4">
    <source>
        <dbReference type="ARBA" id="ARBA00022798"/>
    </source>
</evidence>
<dbReference type="GO" id="GO:0006629">
    <property type="term" value="P:lipid metabolic process"/>
    <property type="evidence" value="ECO:0007669"/>
    <property type="project" value="InterPro"/>
</dbReference>
<keyword evidence="10" id="KW-1185">Reference proteome</keyword>
<evidence type="ECO:0000313" key="10">
    <source>
        <dbReference type="Proteomes" id="UP000054363"/>
    </source>
</evidence>
<comment type="caution">
    <text evidence="9">The sequence shown here is derived from an EMBL/GenBank/DDBJ whole genome shotgun (WGS) entry which is preliminary data.</text>
</comment>
<dbReference type="SUPFAM" id="SSF51695">
    <property type="entry name" value="PLC-like phosphodiesterases"/>
    <property type="match status" value="1"/>
</dbReference>